<keyword evidence="6" id="KW-1185">Reference proteome</keyword>
<reference evidence="5 6" key="1">
    <citation type="submission" date="2024-10" db="EMBL/GenBank/DDBJ databases">
        <title>The Natural Products Discovery Center: Release of the First 8490 Sequenced Strains for Exploring Actinobacteria Biosynthetic Diversity.</title>
        <authorList>
            <person name="Kalkreuter E."/>
            <person name="Kautsar S.A."/>
            <person name="Yang D."/>
            <person name="Bader C.D."/>
            <person name="Teijaro C.N."/>
            <person name="Fluegel L."/>
            <person name="Davis C.M."/>
            <person name="Simpson J.R."/>
            <person name="Lauterbach L."/>
            <person name="Steele A.D."/>
            <person name="Gui C."/>
            <person name="Meng S."/>
            <person name="Li G."/>
            <person name="Viehrig K."/>
            <person name="Ye F."/>
            <person name="Su P."/>
            <person name="Kiefer A.F."/>
            <person name="Nichols A."/>
            <person name="Cepeda A.J."/>
            <person name="Yan W."/>
            <person name="Fan B."/>
            <person name="Jiang Y."/>
            <person name="Adhikari A."/>
            <person name="Zheng C.-J."/>
            <person name="Schuster L."/>
            <person name="Cowan T.M."/>
            <person name="Smanski M.J."/>
            <person name="Chevrette M.G."/>
            <person name="De Carvalho L.P.S."/>
            <person name="Shen B."/>
        </authorList>
    </citation>
    <scope>NUCLEOTIDE SEQUENCE [LARGE SCALE GENOMIC DNA]</scope>
    <source>
        <strain evidence="5 6">NPDC002593</strain>
    </source>
</reference>
<dbReference type="Pfam" id="PF00698">
    <property type="entry name" value="Acyl_transf_1"/>
    <property type="match status" value="1"/>
</dbReference>
<keyword evidence="5" id="KW-0012">Acyltransferase</keyword>
<proteinExistence type="predicted"/>
<dbReference type="PANTHER" id="PTHR43775:SF37">
    <property type="entry name" value="SI:DKEY-61P9.11"/>
    <property type="match status" value="1"/>
</dbReference>
<protein>
    <submittedName>
        <fullName evidence="5">Acyltransferase domain-containing protein</fullName>
    </submittedName>
</protein>
<accession>A0ABW6S1R3</accession>
<keyword evidence="5" id="KW-0808">Transferase</keyword>
<evidence type="ECO:0000256" key="3">
    <source>
        <dbReference type="ARBA" id="ARBA00023268"/>
    </source>
</evidence>
<dbReference type="PANTHER" id="PTHR43775">
    <property type="entry name" value="FATTY ACID SYNTHASE"/>
    <property type="match status" value="1"/>
</dbReference>
<feature type="domain" description="Malonyl-CoA:ACP transacylase (MAT)" evidence="4">
    <location>
        <begin position="14"/>
        <end position="310"/>
    </location>
</feature>
<dbReference type="InterPro" id="IPR050091">
    <property type="entry name" value="PKS_NRPS_Biosynth_Enz"/>
</dbReference>
<dbReference type="Gene3D" id="3.30.70.3290">
    <property type="match status" value="1"/>
</dbReference>
<evidence type="ECO:0000256" key="2">
    <source>
        <dbReference type="ARBA" id="ARBA00022553"/>
    </source>
</evidence>
<evidence type="ECO:0000313" key="6">
    <source>
        <dbReference type="Proteomes" id="UP001601992"/>
    </source>
</evidence>
<dbReference type="InterPro" id="IPR001227">
    <property type="entry name" value="Ac_transferase_dom_sf"/>
</dbReference>
<keyword evidence="3" id="KW-0511">Multifunctional enzyme</keyword>
<gene>
    <name evidence="5" type="ORF">ACFYXQ_20715</name>
</gene>
<evidence type="ECO:0000313" key="5">
    <source>
        <dbReference type="EMBL" id="MFF3570202.1"/>
    </source>
</evidence>
<dbReference type="SUPFAM" id="SSF52151">
    <property type="entry name" value="FabD/lysophospholipase-like"/>
    <property type="match status" value="1"/>
</dbReference>
<dbReference type="RefSeq" id="WP_040820108.1">
    <property type="nucleotide sequence ID" value="NZ_JBIAQY010000006.1"/>
</dbReference>
<keyword evidence="1" id="KW-0596">Phosphopantetheine</keyword>
<dbReference type="InterPro" id="IPR014043">
    <property type="entry name" value="Acyl_transferase_dom"/>
</dbReference>
<keyword evidence="2" id="KW-0597">Phosphoprotein</keyword>
<sequence>MTAIDRPAGRVAYIFSGYGALWEGMGVALMHEDATFRDAVHEVSGHFDNHLDWSVEEQLKSARTGDYRNLTLGGPAIFAVQFGLIRALAERGIAPSVTVGVSFGEYAAATASGILTLPEACRLVAASALALKAANGIGGTATAAISEERAQDIVAGSHGDIQIAVVMSEGGVLLAGTGAALDDLGTQLAREGVYYRVLEEFPYPYHSTLMAGVGVVFRQQMDHVQTAPATIPMISTVTGDHIDADGLDVEYWTQHFVTTTLLRQAAERAARTETIFLEVGPRPHLQTPLRTHRRPDGERLLVLPTLTRHKPGTAALDEAADRIRAHAD</sequence>
<dbReference type="GO" id="GO:0016746">
    <property type="term" value="F:acyltransferase activity"/>
    <property type="evidence" value="ECO:0007669"/>
    <property type="project" value="UniProtKB-KW"/>
</dbReference>
<dbReference type="InterPro" id="IPR016035">
    <property type="entry name" value="Acyl_Trfase/lysoPLipase"/>
</dbReference>
<evidence type="ECO:0000256" key="1">
    <source>
        <dbReference type="ARBA" id="ARBA00022450"/>
    </source>
</evidence>
<name>A0ABW6S1R3_9NOCA</name>
<dbReference type="EMBL" id="JBIAQY010000006">
    <property type="protein sequence ID" value="MFF3570202.1"/>
    <property type="molecule type" value="Genomic_DNA"/>
</dbReference>
<organism evidence="5 6">
    <name type="scientific">Nocardia jiangxiensis</name>
    <dbReference type="NCBI Taxonomy" id="282685"/>
    <lineage>
        <taxon>Bacteria</taxon>
        <taxon>Bacillati</taxon>
        <taxon>Actinomycetota</taxon>
        <taxon>Actinomycetes</taxon>
        <taxon>Mycobacteriales</taxon>
        <taxon>Nocardiaceae</taxon>
        <taxon>Nocardia</taxon>
    </lineage>
</organism>
<evidence type="ECO:0000259" key="4">
    <source>
        <dbReference type="SMART" id="SM00827"/>
    </source>
</evidence>
<dbReference type="Gene3D" id="3.40.366.10">
    <property type="entry name" value="Malonyl-Coenzyme A Acyl Carrier Protein, domain 2"/>
    <property type="match status" value="1"/>
</dbReference>
<dbReference type="SMART" id="SM00827">
    <property type="entry name" value="PKS_AT"/>
    <property type="match status" value="1"/>
</dbReference>
<dbReference type="Proteomes" id="UP001601992">
    <property type="component" value="Unassembled WGS sequence"/>
</dbReference>
<comment type="caution">
    <text evidence="5">The sequence shown here is derived from an EMBL/GenBank/DDBJ whole genome shotgun (WGS) entry which is preliminary data.</text>
</comment>